<evidence type="ECO:0000259" key="5">
    <source>
        <dbReference type="PROSITE" id="PS51730"/>
    </source>
</evidence>
<feature type="region of interest" description="Disordered" evidence="4">
    <location>
        <begin position="337"/>
        <end position="375"/>
    </location>
</feature>
<dbReference type="EMBL" id="CALNXK010000010">
    <property type="protein sequence ID" value="CAH3042435.1"/>
    <property type="molecule type" value="Genomic_DNA"/>
</dbReference>
<comment type="catalytic activity">
    <reaction evidence="3">
        <text>L-lysyl-[alpha-tubulin] + acetyl-CoA = N(6)-acetyl-L-lysyl-[alpha-tubulin] + CoA + H(+)</text>
        <dbReference type="Rhea" id="RHEA:15277"/>
        <dbReference type="Rhea" id="RHEA-COMP:11278"/>
        <dbReference type="Rhea" id="RHEA-COMP:11279"/>
        <dbReference type="ChEBI" id="CHEBI:15378"/>
        <dbReference type="ChEBI" id="CHEBI:29969"/>
        <dbReference type="ChEBI" id="CHEBI:57287"/>
        <dbReference type="ChEBI" id="CHEBI:57288"/>
        <dbReference type="ChEBI" id="CHEBI:61930"/>
        <dbReference type="EC" id="2.3.1.108"/>
    </reaction>
</comment>
<dbReference type="PANTHER" id="PTHR12327:SF0">
    <property type="entry name" value="ALPHA-TUBULIN N-ACETYLTRANSFERASE 1"/>
    <property type="match status" value="1"/>
</dbReference>
<dbReference type="PANTHER" id="PTHR12327">
    <property type="entry name" value="ALPHA-TUBULIN N-ACETYLTRANSFERASE 1"/>
    <property type="match status" value="1"/>
</dbReference>
<feature type="binding site" evidence="3">
    <location>
        <begin position="123"/>
        <end position="136"/>
    </location>
    <ligand>
        <name>acetyl-CoA</name>
        <dbReference type="ChEBI" id="CHEBI:57288"/>
    </ligand>
</feature>
<feature type="compositionally biased region" description="Polar residues" evidence="4">
    <location>
        <begin position="289"/>
        <end position="299"/>
    </location>
</feature>
<feature type="region of interest" description="Disordered" evidence="4">
    <location>
        <begin position="393"/>
        <end position="447"/>
    </location>
</feature>
<feature type="compositionally biased region" description="Basic and acidic residues" evidence="4">
    <location>
        <begin position="258"/>
        <end position="271"/>
    </location>
</feature>
<evidence type="ECO:0000313" key="6">
    <source>
        <dbReference type="EMBL" id="CAH3042435.1"/>
    </source>
</evidence>
<sequence>MEFSFNVNNLLPDTITLVDDKLAPFRSRVKNDRSEFANKQSQLKTVIDKMGEASTRAQGLRAPITSAIKLQHSEQRLYIMKDPVANNGLGAAVGIIKVGQKKLFLLDMQSVQYEVHPLCVLDFYIHETRQRTGCGKRLFEHMLKMEGRMVHHLAIDRPSHKFVSFLKKYYGLKNAIPQGNNFVIHEHFFSDLEAVGYVPRRSQRFGTQNVSQPGRPPIHPYRRTSQSNGEPSLLHKRHSSSSRPNSGREFSALSSNKVEGRETDSRDHFRINDSLQDINLPPLVPRPLSRNSTPGSRGSSAGRRPVTREMELRNTEATSYVRSEAFNASRGLAARATRYSRHSNRGGSADIIKSKRSVEAMDSTADSSSSYLRSNSGGRIRSLHLTSAENPFHGQQSATVQMAEKQQHEQVTQMVPSNDKPKQDHNSNVSDKQPSEAETQSGLTPSGNFSVTSLFNSHFGVRPPCTRGELIKDIIRFNQRKRSLRGRRWLVFMERAMGTRIAEKRSPLLFSSPVRARTRYFSFRPKKTRRLLRRLVKRQSHLPLGSCIHEMPWKSAILLINTDLVFG</sequence>
<evidence type="ECO:0000256" key="1">
    <source>
        <dbReference type="ARBA" id="ARBA00022679"/>
    </source>
</evidence>
<feature type="site" description="Crucial for catalytic activity" evidence="3">
    <location>
        <position position="58"/>
    </location>
</feature>
<reference evidence="6 7" key="1">
    <citation type="submission" date="2022-05" db="EMBL/GenBank/DDBJ databases">
        <authorList>
            <consortium name="Genoscope - CEA"/>
            <person name="William W."/>
        </authorList>
    </citation>
    <scope>NUCLEOTIDE SEQUENCE [LARGE SCALE GENOMIC DNA]</scope>
</reference>
<dbReference type="HAMAP" id="MF_03130">
    <property type="entry name" value="mec17"/>
    <property type="match status" value="1"/>
</dbReference>
<comment type="similarity">
    <text evidence="3">Belongs to the acetyltransferase ATAT1 family.</text>
</comment>
<dbReference type="EC" id="2.3.1.108" evidence="3"/>
<evidence type="ECO:0000256" key="2">
    <source>
        <dbReference type="ARBA" id="ARBA00023315"/>
    </source>
</evidence>
<keyword evidence="2 3" id="KW-0012">Acyltransferase</keyword>
<gene>
    <name evidence="6" type="ORF">PLOB_00000931</name>
</gene>
<evidence type="ECO:0000256" key="3">
    <source>
        <dbReference type="HAMAP-Rule" id="MF_03130"/>
    </source>
</evidence>
<organism evidence="6 7">
    <name type="scientific">Porites lobata</name>
    <dbReference type="NCBI Taxonomy" id="104759"/>
    <lineage>
        <taxon>Eukaryota</taxon>
        <taxon>Metazoa</taxon>
        <taxon>Cnidaria</taxon>
        <taxon>Anthozoa</taxon>
        <taxon>Hexacorallia</taxon>
        <taxon>Scleractinia</taxon>
        <taxon>Fungiina</taxon>
        <taxon>Poritidae</taxon>
        <taxon>Porites</taxon>
    </lineage>
</organism>
<comment type="function">
    <text evidence="3">Specifically acetylates 'Lys-40' in alpha-tubulin on the lumenal side of microtubules. Promotes microtubule destabilization and accelerates microtubule dynamics; this activity may be independent of acetylation activity. Acetylates alpha-tubulin with a slow enzymatic rate, due to a catalytic site that is not optimized for acetyl transfer. Enters the microtubule through each end and diffuses quickly throughout the lumen of microtubules. Acetylates only long/old microtubules because of its slow acetylation rate since it does not have time to act on dynamically unstable microtubules before the enzyme is released.</text>
</comment>
<dbReference type="Gene3D" id="3.40.630.30">
    <property type="match status" value="1"/>
</dbReference>
<proteinExistence type="inferred from homology"/>
<feature type="region of interest" description="Disordered" evidence="4">
    <location>
        <begin position="205"/>
        <end position="310"/>
    </location>
</feature>
<accession>A0ABN8N5U5</accession>
<dbReference type="Proteomes" id="UP001159405">
    <property type="component" value="Unassembled WGS sequence"/>
</dbReference>
<feature type="domain" description="N-acetyltransferase" evidence="5">
    <location>
        <begin position="1"/>
        <end position="189"/>
    </location>
</feature>
<feature type="binding site" evidence="3">
    <location>
        <begin position="159"/>
        <end position="168"/>
    </location>
    <ligand>
        <name>acetyl-CoA</name>
        <dbReference type="ChEBI" id="CHEBI:57288"/>
    </ligand>
</feature>
<dbReference type="InterPro" id="IPR007965">
    <property type="entry name" value="GNAT_ATAT"/>
</dbReference>
<evidence type="ECO:0000313" key="7">
    <source>
        <dbReference type="Proteomes" id="UP001159405"/>
    </source>
</evidence>
<dbReference type="PROSITE" id="PS51730">
    <property type="entry name" value="GNAT_ATAT"/>
    <property type="match status" value="1"/>
</dbReference>
<dbReference type="InterPro" id="IPR038746">
    <property type="entry name" value="Atat"/>
</dbReference>
<comment type="caution">
    <text evidence="6">The sequence shown here is derived from an EMBL/GenBank/DDBJ whole genome shotgun (WGS) entry which is preliminary data.</text>
</comment>
<feature type="compositionally biased region" description="Polar residues" evidence="4">
    <location>
        <begin position="426"/>
        <end position="447"/>
    </location>
</feature>
<keyword evidence="7" id="KW-1185">Reference proteome</keyword>
<evidence type="ECO:0000256" key="4">
    <source>
        <dbReference type="SAM" id="MobiDB-lite"/>
    </source>
</evidence>
<keyword evidence="1 3" id="KW-0808">Transferase</keyword>
<protein>
    <recommendedName>
        <fullName evidence="3">Alpha-tubulin N-acetyltransferase</fullName>
        <shortName evidence="3">Alpha-TAT</shortName>
        <shortName evidence="3">TAT</shortName>
        <ecNumber evidence="3">2.3.1.108</ecNumber>
    </recommendedName>
    <alternativeName>
        <fullName evidence="3">Acetyltransferase mec-17 homolog</fullName>
    </alternativeName>
</protein>
<dbReference type="Pfam" id="PF05301">
    <property type="entry name" value="Acetyltransf_16"/>
    <property type="match status" value="1"/>
</dbReference>
<name>A0ABN8N5U5_9CNID</name>